<evidence type="ECO:0000259" key="6">
    <source>
        <dbReference type="PROSITE" id="PS50863"/>
    </source>
</evidence>
<organism evidence="7 8">
    <name type="scientific">Cuscuta campestris</name>
    <dbReference type="NCBI Taxonomy" id="132261"/>
    <lineage>
        <taxon>Eukaryota</taxon>
        <taxon>Viridiplantae</taxon>
        <taxon>Streptophyta</taxon>
        <taxon>Embryophyta</taxon>
        <taxon>Tracheophyta</taxon>
        <taxon>Spermatophyta</taxon>
        <taxon>Magnoliopsida</taxon>
        <taxon>eudicotyledons</taxon>
        <taxon>Gunneridae</taxon>
        <taxon>Pentapetalae</taxon>
        <taxon>asterids</taxon>
        <taxon>lamiids</taxon>
        <taxon>Solanales</taxon>
        <taxon>Convolvulaceae</taxon>
        <taxon>Cuscuteae</taxon>
        <taxon>Cuscuta</taxon>
        <taxon>Cuscuta subgen. Grammica</taxon>
        <taxon>Cuscuta sect. Cleistogrammica</taxon>
    </lineage>
</organism>
<evidence type="ECO:0000256" key="5">
    <source>
        <dbReference type="ARBA" id="ARBA00023242"/>
    </source>
</evidence>
<sequence length="252" mass="28629">MMNNNMGQSKPAFFKVLIGDDFATHLRLPPYFIYKFGKLLPECPILTVECGGGEASWRVKLGEVAAEGRCFTDGWPEFVRDLGLGRHDFLVFWLESQSKFLVEVFNEDGTAKEFDCLQGNVSPRKEDACELDVVPSSPTNVIKGKTLSFSAKFKRSNRYRAPIPANFMRETGIKSKWGVVKDTTGREWPMRINGDRSKELGKGWSDFTTQSRLLPGDTCTFTYNYDENEQDNTSRGWLLRVAVQRLRKSIGQ</sequence>
<evidence type="ECO:0000256" key="1">
    <source>
        <dbReference type="ARBA" id="ARBA00004123"/>
    </source>
</evidence>
<dbReference type="Gene3D" id="2.40.330.10">
    <property type="entry name" value="DNA-binding pseudobarrel domain"/>
    <property type="match status" value="2"/>
</dbReference>
<dbReference type="GO" id="GO:0003677">
    <property type="term" value="F:DNA binding"/>
    <property type="evidence" value="ECO:0007669"/>
    <property type="project" value="UniProtKB-KW"/>
</dbReference>
<protein>
    <recommendedName>
        <fullName evidence="6">TF-B3 domain-containing protein</fullName>
    </recommendedName>
</protein>
<comment type="subcellular location">
    <subcellularLocation>
        <location evidence="1">Nucleus</location>
    </subcellularLocation>
</comment>
<keyword evidence="8" id="KW-1185">Reference proteome</keyword>
<dbReference type="PANTHER" id="PTHR31920:SF132">
    <property type="entry name" value="TF-B3 DOMAIN-CONTAINING PROTEIN"/>
    <property type="match status" value="1"/>
</dbReference>
<name>A0A484MTA1_9ASTE</name>
<dbReference type="PANTHER" id="PTHR31920">
    <property type="entry name" value="B3 DOMAIN-CONTAINING"/>
    <property type="match status" value="1"/>
</dbReference>
<accession>A0A484MTA1</accession>
<dbReference type="AlphaFoldDB" id="A0A484MTA1"/>
<dbReference type="CDD" id="cd10017">
    <property type="entry name" value="B3_DNA"/>
    <property type="match status" value="2"/>
</dbReference>
<evidence type="ECO:0000256" key="4">
    <source>
        <dbReference type="ARBA" id="ARBA00023163"/>
    </source>
</evidence>
<evidence type="ECO:0000256" key="2">
    <source>
        <dbReference type="ARBA" id="ARBA00023015"/>
    </source>
</evidence>
<gene>
    <name evidence="7" type="ORF">CCAM_LOCUS33817</name>
</gene>
<feature type="domain" description="TF-B3" evidence="6">
    <location>
        <begin position="146"/>
        <end position="242"/>
    </location>
</feature>
<dbReference type="SMART" id="SM01019">
    <property type="entry name" value="B3"/>
    <property type="match status" value="2"/>
</dbReference>
<evidence type="ECO:0000313" key="8">
    <source>
        <dbReference type="Proteomes" id="UP000595140"/>
    </source>
</evidence>
<dbReference type="SUPFAM" id="SSF101936">
    <property type="entry name" value="DNA-binding pseudobarrel domain"/>
    <property type="match status" value="2"/>
</dbReference>
<keyword evidence="4" id="KW-0804">Transcription</keyword>
<dbReference type="Pfam" id="PF02362">
    <property type="entry name" value="B3"/>
    <property type="match status" value="2"/>
</dbReference>
<proteinExistence type="predicted"/>
<dbReference type="GO" id="GO:0005634">
    <property type="term" value="C:nucleus"/>
    <property type="evidence" value="ECO:0007669"/>
    <property type="project" value="UniProtKB-SubCell"/>
</dbReference>
<keyword evidence="5" id="KW-0539">Nucleus</keyword>
<dbReference type="OrthoDB" id="1266513at2759"/>
<dbReference type="Proteomes" id="UP000595140">
    <property type="component" value="Unassembled WGS sequence"/>
</dbReference>
<keyword evidence="2" id="KW-0805">Transcription regulation</keyword>
<reference evidence="7 8" key="1">
    <citation type="submission" date="2018-04" db="EMBL/GenBank/DDBJ databases">
        <authorList>
            <person name="Vogel A."/>
        </authorList>
    </citation>
    <scope>NUCLEOTIDE SEQUENCE [LARGE SCALE GENOMIC DNA]</scope>
</reference>
<evidence type="ECO:0000313" key="7">
    <source>
        <dbReference type="EMBL" id="VFQ92041.1"/>
    </source>
</evidence>
<keyword evidence="3" id="KW-0238">DNA-binding</keyword>
<dbReference type="EMBL" id="OOIL02004480">
    <property type="protein sequence ID" value="VFQ92041.1"/>
    <property type="molecule type" value="Genomic_DNA"/>
</dbReference>
<dbReference type="InterPro" id="IPR015300">
    <property type="entry name" value="DNA-bd_pseudobarrel_sf"/>
</dbReference>
<dbReference type="InterPro" id="IPR050655">
    <property type="entry name" value="Plant_B3_domain"/>
</dbReference>
<feature type="domain" description="TF-B3" evidence="6">
    <location>
        <begin position="56"/>
        <end position="108"/>
    </location>
</feature>
<dbReference type="InterPro" id="IPR003340">
    <property type="entry name" value="B3_DNA-bd"/>
</dbReference>
<dbReference type="PROSITE" id="PS50863">
    <property type="entry name" value="B3"/>
    <property type="match status" value="2"/>
</dbReference>
<evidence type="ECO:0000256" key="3">
    <source>
        <dbReference type="ARBA" id="ARBA00023125"/>
    </source>
</evidence>